<evidence type="ECO:0000313" key="4">
    <source>
        <dbReference type="EMBL" id="HIH16716.1"/>
    </source>
</evidence>
<dbReference type="Proteomes" id="UP000678237">
    <property type="component" value="Unassembled WGS sequence"/>
</dbReference>
<dbReference type="CDD" id="cd03217">
    <property type="entry name" value="ABC_FeS_Assembly"/>
    <property type="match status" value="1"/>
</dbReference>
<sequence>MLEIKNLHATVAGKEILKGLSLTILPGEVHAIMGPNGAGKSTLSNVLMGHPKYEVTQGTILFKGRNLAELPPDQRAKAGLFLSFQYPFEIQGLPFIRFLHAAHKARFPGKNEGILEFSRRLSGKAKQLGMKDELVKRELNVGFSGGEKKRAEILQLMMLEPVLAILDETDSGLDIDSLKLVAETVNGLRTPESSALVITHYKRILSYLKPDRVHVLVDGKIVASGDAGFADQLEAKGYAWITEDKPLSPEVAVEARQ</sequence>
<organism evidence="4 6">
    <name type="scientific">Candidatus Iainarchaeum sp</name>
    <dbReference type="NCBI Taxonomy" id="3101447"/>
    <lineage>
        <taxon>Archaea</taxon>
        <taxon>Candidatus Iainarchaeota</taxon>
        <taxon>Candidatus Iainarchaeia</taxon>
        <taxon>Candidatus Iainarchaeales</taxon>
        <taxon>Candidatus Iainarchaeaceae</taxon>
        <taxon>Candidatus Iainarchaeum</taxon>
    </lineage>
</organism>
<evidence type="ECO:0000256" key="1">
    <source>
        <dbReference type="ARBA" id="ARBA00022741"/>
    </source>
</evidence>
<comment type="caution">
    <text evidence="4">The sequence shown here is derived from an EMBL/GenBank/DDBJ whole genome shotgun (WGS) entry which is preliminary data.</text>
</comment>
<dbReference type="GO" id="GO:0016887">
    <property type="term" value="F:ATP hydrolysis activity"/>
    <property type="evidence" value="ECO:0007669"/>
    <property type="project" value="InterPro"/>
</dbReference>
<dbReference type="GO" id="GO:0005524">
    <property type="term" value="F:ATP binding"/>
    <property type="evidence" value="ECO:0007669"/>
    <property type="project" value="UniProtKB-KW"/>
</dbReference>
<dbReference type="PANTHER" id="PTHR43204">
    <property type="entry name" value="ABC TRANSPORTER I FAMILY MEMBER 6, CHLOROPLASTIC"/>
    <property type="match status" value="1"/>
</dbReference>
<dbReference type="Pfam" id="PF00005">
    <property type="entry name" value="ABC_tran"/>
    <property type="match status" value="1"/>
</dbReference>
<dbReference type="PROSITE" id="PS50893">
    <property type="entry name" value="ABC_TRANSPORTER_2"/>
    <property type="match status" value="1"/>
</dbReference>
<dbReference type="InterPro" id="IPR027417">
    <property type="entry name" value="P-loop_NTPase"/>
</dbReference>
<keyword evidence="1" id="KW-0547">Nucleotide-binding</keyword>
<dbReference type="NCBIfam" id="TIGR01978">
    <property type="entry name" value="sufC"/>
    <property type="match status" value="1"/>
</dbReference>
<dbReference type="AlphaFoldDB" id="A0A7J4JNA3"/>
<reference evidence="5" key="2">
    <citation type="submission" date="2021-03" db="EMBL/GenBank/DDBJ databases">
        <authorList>
            <person name="Jaffe A."/>
        </authorList>
    </citation>
    <scope>NUCLEOTIDE SEQUENCE</scope>
    <source>
        <strain evidence="5">RIFCSPLOWO2_01_FULL_58_19</strain>
    </source>
</reference>
<evidence type="ECO:0000313" key="6">
    <source>
        <dbReference type="Proteomes" id="UP000564964"/>
    </source>
</evidence>
<evidence type="ECO:0000313" key="5">
    <source>
        <dbReference type="EMBL" id="MBS3063192.1"/>
    </source>
</evidence>
<gene>
    <name evidence="4" type="primary">sufC</name>
    <name evidence="4" type="ORF">HA252_04895</name>
    <name evidence="5" type="ORF">J4203_04920</name>
</gene>
<dbReference type="InterPro" id="IPR003439">
    <property type="entry name" value="ABC_transporter-like_ATP-bd"/>
</dbReference>
<feature type="domain" description="ABC transporter" evidence="3">
    <location>
        <begin position="2"/>
        <end position="243"/>
    </location>
</feature>
<dbReference type="Gene3D" id="3.40.50.300">
    <property type="entry name" value="P-loop containing nucleotide triphosphate hydrolases"/>
    <property type="match status" value="1"/>
</dbReference>
<proteinExistence type="predicted"/>
<dbReference type="SMART" id="SM00382">
    <property type="entry name" value="AAA"/>
    <property type="match status" value="1"/>
</dbReference>
<dbReference type="EMBL" id="JAGVWE010000004">
    <property type="protein sequence ID" value="MBS3063192.1"/>
    <property type="molecule type" value="Genomic_DNA"/>
</dbReference>
<protein>
    <submittedName>
        <fullName evidence="4">Fe-S cluster assembly ATPase SufC</fullName>
    </submittedName>
</protein>
<reference evidence="5" key="3">
    <citation type="submission" date="2021-05" db="EMBL/GenBank/DDBJ databases">
        <title>Protein family content uncovers lineage relationships and bacterial pathway maintenance mechanisms in DPANN archaea.</title>
        <authorList>
            <person name="Castelle C.J."/>
            <person name="Meheust R."/>
            <person name="Jaffe A.L."/>
            <person name="Seitz K."/>
            <person name="Gong X."/>
            <person name="Baker B.J."/>
            <person name="Banfield J.F."/>
        </authorList>
    </citation>
    <scope>NUCLEOTIDE SEQUENCE</scope>
    <source>
        <strain evidence="5">RIFCSPLOWO2_01_FULL_58_19</strain>
    </source>
</reference>
<dbReference type="PROSITE" id="PS00211">
    <property type="entry name" value="ABC_TRANSPORTER_1"/>
    <property type="match status" value="1"/>
</dbReference>
<dbReference type="SUPFAM" id="SSF52540">
    <property type="entry name" value="P-loop containing nucleoside triphosphate hydrolases"/>
    <property type="match status" value="1"/>
</dbReference>
<accession>A0A7J4JNA3</accession>
<name>A0A7J4JNA3_9ARCH</name>
<dbReference type="InterPro" id="IPR017871">
    <property type="entry name" value="ABC_transporter-like_CS"/>
</dbReference>
<dbReference type="InterPro" id="IPR003593">
    <property type="entry name" value="AAA+_ATPase"/>
</dbReference>
<dbReference type="EMBL" id="DUGH01000119">
    <property type="protein sequence ID" value="HIH16716.1"/>
    <property type="molecule type" value="Genomic_DNA"/>
</dbReference>
<dbReference type="InterPro" id="IPR010230">
    <property type="entry name" value="FeS-cluster_ATPase_SufC"/>
</dbReference>
<evidence type="ECO:0000256" key="2">
    <source>
        <dbReference type="ARBA" id="ARBA00022840"/>
    </source>
</evidence>
<keyword evidence="2" id="KW-0067">ATP-binding</keyword>
<evidence type="ECO:0000259" key="3">
    <source>
        <dbReference type="PROSITE" id="PS50893"/>
    </source>
</evidence>
<dbReference type="Proteomes" id="UP000564964">
    <property type="component" value="Unassembled WGS sequence"/>
</dbReference>
<reference evidence="6" key="1">
    <citation type="journal article" date="2020" name="bioRxiv">
        <title>A rank-normalized archaeal taxonomy based on genome phylogeny resolves widespread incomplete and uneven classifications.</title>
        <authorList>
            <person name="Rinke C."/>
            <person name="Chuvochina M."/>
            <person name="Mussig A.J."/>
            <person name="Chaumeil P.-A."/>
            <person name="Waite D.W."/>
            <person name="Whitman W.B."/>
            <person name="Parks D.H."/>
            <person name="Hugenholtz P."/>
        </authorList>
    </citation>
    <scope>NUCLEOTIDE SEQUENCE [LARGE SCALE GENOMIC DNA]</scope>
</reference>
<dbReference type="PANTHER" id="PTHR43204:SF1">
    <property type="entry name" value="ABC TRANSPORTER I FAMILY MEMBER 6, CHLOROPLASTIC"/>
    <property type="match status" value="1"/>
</dbReference>